<keyword evidence="2" id="KW-0226">DNA condensation</keyword>
<evidence type="ECO:0000256" key="2">
    <source>
        <dbReference type="ARBA" id="ARBA00023067"/>
    </source>
</evidence>
<dbReference type="GO" id="GO:0030261">
    <property type="term" value="P:chromosome condensation"/>
    <property type="evidence" value="ECO:0007669"/>
    <property type="project" value="UniProtKB-KW"/>
</dbReference>
<protein>
    <submittedName>
        <fullName evidence="5">DNA-binding protein</fullName>
    </submittedName>
</protein>
<dbReference type="CDD" id="cd13831">
    <property type="entry name" value="HU"/>
    <property type="match status" value="1"/>
</dbReference>
<dbReference type="PANTHER" id="PTHR33175">
    <property type="entry name" value="DNA-BINDING PROTEIN HU"/>
    <property type="match status" value="1"/>
</dbReference>
<comment type="caution">
    <text evidence="5">The sequence shown here is derived from an EMBL/GenBank/DDBJ whole genome shotgun (WGS) entry which is preliminary data.</text>
</comment>
<proteinExistence type="inferred from homology"/>
<reference evidence="5 6" key="1">
    <citation type="submission" date="2014-03" db="EMBL/GenBank/DDBJ databases">
        <title>Draft Genome Sequences of Four Burkholderia Strains.</title>
        <authorList>
            <person name="Liu X.Y."/>
            <person name="Li C.X."/>
            <person name="Xu J.H."/>
        </authorList>
    </citation>
    <scope>NUCLEOTIDE SEQUENCE [LARGE SCALE GENOMIC DNA]</scope>
    <source>
        <strain evidence="5 6">DSM 50014</strain>
    </source>
</reference>
<dbReference type="GO" id="GO:0005829">
    <property type="term" value="C:cytosol"/>
    <property type="evidence" value="ECO:0007669"/>
    <property type="project" value="TreeGrafter"/>
</dbReference>
<gene>
    <name evidence="5" type="ORF">BG61_35005</name>
</gene>
<comment type="similarity">
    <text evidence="1 4">Belongs to the bacterial histone-like protein family.</text>
</comment>
<dbReference type="InterPro" id="IPR000119">
    <property type="entry name" value="Hist_DNA-bd"/>
</dbReference>
<dbReference type="InterPro" id="IPR010992">
    <property type="entry name" value="IHF-like_DNA-bd_dom_sf"/>
</dbReference>
<dbReference type="Pfam" id="PF00216">
    <property type="entry name" value="Bac_DNA_binding"/>
    <property type="match status" value="1"/>
</dbReference>
<dbReference type="AlphaFoldDB" id="A0A069PES9"/>
<dbReference type="PRINTS" id="PR01727">
    <property type="entry name" value="DNABINDINGHU"/>
</dbReference>
<dbReference type="Proteomes" id="UP000027466">
    <property type="component" value="Unassembled WGS sequence"/>
</dbReference>
<evidence type="ECO:0000256" key="3">
    <source>
        <dbReference type="ARBA" id="ARBA00023125"/>
    </source>
</evidence>
<evidence type="ECO:0000256" key="1">
    <source>
        <dbReference type="ARBA" id="ARBA00010529"/>
    </source>
</evidence>
<dbReference type="PANTHER" id="PTHR33175:SF3">
    <property type="entry name" value="DNA-BINDING PROTEIN HU-BETA"/>
    <property type="match status" value="1"/>
</dbReference>
<dbReference type="InterPro" id="IPR020816">
    <property type="entry name" value="Histone-like_DNA-bd_CS"/>
</dbReference>
<keyword evidence="3 5" id="KW-0238">DNA-binding</keyword>
<keyword evidence="6" id="KW-1185">Reference proteome</keyword>
<dbReference type="PROSITE" id="PS00045">
    <property type="entry name" value="HISTONE_LIKE"/>
    <property type="match status" value="1"/>
</dbReference>
<dbReference type="STRING" id="60547.GCA_000751215_05747"/>
<dbReference type="GO" id="GO:0003677">
    <property type="term" value="F:DNA binding"/>
    <property type="evidence" value="ECO:0007669"/>
    <property type="project" value="UniProtKB-KW"/>
</dbReference>
<evidence type="ECO:0000313" key="6">
    <source>
        <dbReference type="Proteomes" id="UP000027466"/>
    </source>
</evidence>
<dbReference type="EMBL" id="JFHC01000067">
    <property type="protein sequence ID" value="KDR39080.1"/>
    <property type="molecule type" value="Genomic_DNA"/>
</dbReference>
<name>A0A069PES9_9BURK</name>
<dbReference type="GO" id="GO:0030527">
    <property type="term" value="F:structural constituent of chromatin"/>
    <property type="evidence" value="ECO:0007669"/>
    <property type="project" value="InterPro"/>
</dbReference>
<dbReference type="SMART" id="SM00411">
    <property type="entry name" value="BHL"/>
    <property type="match status" value="1"/>
</dbReference>
<accession>A0A069PES9</accession>
<evidence type="ECO:0000313" key="5">
    <source>
        <dbReference type="EMBL" id="KDR39080.1"/>
    </source>
</evidence>
<dbReference type="Gene3D" id="4.10.520.10">
    <property type="entry name" value="IHF-like DNA-binding proteins"/>
    <property type="match status" value="1"/>
</dbReference>
<sequence>MNKQELIDAVASEAGVSKSAAAETIDAMLGVVSKTVAAGDSVQLIGFGTFATGARAARSGRNPQTGETIDIAAATTVKFTAGKAFKDAVNQ</sequence>
<dbReference type="SUPFAM" id="SSF47729">
    <property type="entry name" value="IHF-like DNA-binding proteins"/>
    <property type="match status" value="1"/>
</dbReference>
<organism evidence="5 6">
    <name type="scientific">Caballeronia glathei</name>
    <dbReference type="NCBI Taxonomy" id="60547"/>
    <lineage>
        <taxon>Bacteria</taxon>
        <taxon>Pseudomonadati</taxon>
        <taxon>Pseudomonadota</taxon>
        <taxon>Betaproteobacteria</taxon>
        <taxon>Burkholderiales</taxon>
        <taxon>Burkholderiaceae</taxon>
        <taxon>Caballeronia</taxon>
    </lineage>
</organism>
<evidence type="ECO:0000256" key="4">
    <source>
        <dbReference type="RuleBase" id="RU003939"/>
    </source>
</evidence>